<dbReference type="EMBL" id="CP090174">
    <property type="protein sequence ID" value="UJO24535.1"/>
    <property type="molecule type" value="Genomic_DNA"/>
</dbReference>
<sequence>MPNITGVQDVVDDTLYPDSPRTLTAADQQDGRHWLFRRIFPKLRWTNATSSHTNQGGCPSGGDGVRPSQHDSFDWSGNSTNPNKVHFFTRLIDEVPGFAARYGVGRAASPKPNGEPSKTSLSAGSSASGSHHRTKHAYHSSLSATPPSTRASFTSSATTVQDGTSSGKDPSSDPPRSAFELERANSFDEDACELKLEDIIALYDEQTEDEIDAFVSVVTSPGRASIVDAQADDSFAALPKRSGPSHGNAPRSPVWNGTVLELGVSLGDELVVGGVRWRQAGRKVSHENLNGR</sequence>
<feature type="compositionally biased region" description="Polar residues" evidence="1">
    <location>
        <begin position="160"/>
        <end position="169"/>
    </location>
</feature>
<reference evidence="2" key="2">
    <citation type="journal article" date="2022" name="Microb. Genom.">
        <title>A chromosome-scale genome assembly of the tomato pathogen Cladosporium fulvum reveals a compartmentalized genome architecture and the presence of a dispensable chromosome.</title>
        <authorList>
            <person name="Zaccaron A.Z."/>
            <person name="Chen L.H."/>
            <person name="Samaras A."/>
            <person name="Stergiopoulos I."/>
        </authorList>
    </citation>
    <scope>NUCLEOTIDE SEQUENCE</scope>
    <source>
        <strain evidence="2">Race5_Kim</strain>
    </source>
</reference>
<accession>A0A9Q8UW23</accession>
<evidence type="ECO:0000256" key="1">
    <source>
        <dbReference type="SAM" id="MobiDB-lite"/>
    </source>
</evidence>
<name>A0A9Q8UW23_PASFU</name>
<keyword evidence="3" id="KW-1185">Reference proteome</keyword>
<feature type="region of interest" description="Disordered" evidence="1">
    <location>
        <begin position="48"/>
        <end position="79"/>
    </location>
</feature>
<reference evidence="2" key="1">
    <citation type="submission" date="2021-12" db="EMBL/GenBank/DDBJ databases">
        <authorList>
            <person name="Zaccaron A."/>
            <person name="Stergiopoulos I."/>
        </authorList>
    </citation>
    <scope>NUCLEOTIDE SEQUENCE</scope>
    <source>
        <strain evidence="2">Race5_Kim</strain>
    </source>
</reference>
<feature type="compositionally biased region" description="Low complexity" evidence="1">
    <location>
        <begin position="143"/>
        <end position="159"/>
    </location>
</feature>
<evidence type="ECO:0000313" key="2">
    <source>
        <dbReference type="EMBL" id="UJO24535.1"/>
    </source>
</evidence>
<dbReference type="Proteomes" id="UP000756132">
    <property type="component" value="Chromosome 12"/>
</dbReference>
<dbReference type="KEGG" id="ffu:CLAFUR5_13565"/>
<evidence type="ECO:0000313" key="3">
    <source>
        <dbReference type="Proteomes" id="UP000756132"/>
    </source>
</evidence>
<dbReference type="GeneID" id="71993443"/>
<organism evidence="2 3">
    <name type="scientific">Passalora fulva</name>
    <name type="common">Tomato leaf mold</name>
    <name type="synonym">Cladosporium fulvum</name>
    <dbReference type="NCBI Taxonomy" id="5499"/>
    <lineage>
        <taxon>Eukaryota</taxon>
        <taxon>Fungi</taxon>
        <taxon>Dikarya</taxon>
        <taxon>Ascomycota</taxon>
        <taxon>Pezizomycotina</taxon>
        <taxon>Dothideomycetes</taxon>
        <taxon>Dothideomycetidae</taxon>
        <taxon>Mycosphaerellales</taxon>
        <taxon>Mycosphaerellaceae</taxon>
        <taxon>Fulvia</taxon>
    </lineage>
</organism>
<dbReference type="RefSeq" id="XP_047768901.1">
    <property type="nucleotide sequence ID" value="XM_047912713.1"/>
</dbReference>
<dbReference type="AlphaFoldDB" id="A0A9Q8UW23"/>
<feature type="region of interest" description="Disordered" evidence="1">
    <location>
        <begin position="106"/>
        <end position="178"/>
    </location>
</feature>
<protein>
    <submittedName>
        <fullName evidence="2">Uncharacterized protein</fullName>
    </submittedName>
</protein>
<gene>
    <name evidence="2" type="ORF">CLAFUR5_13565</name>
</gene>
<feature type="compositionally biased region" description="Low complexity" evidence="1">
    <location>
        <begin position="120"/>
        <end position="129"/>
    </location>
</feature>
<proteinExistence type="predicted"/>
<feature type="compositionally biased region" description="Polar residues" evidence="1">
    <location>
        <begin position="48"/>
        <end position="57"/>
    </location>
</feature>